<feature type="region of interest" description="Disordered" evidence="1">
    <location>
        <begin position="42"/>
        <end position="66"/>
    </location>
</feature>
<dbReference type="EMBL" id="CANI01000021">
    <property type="protein sequence ID" value="CCM76050.1"/>
    <property type="molecule type" value="Genomic_DNA"/>
</dbReference>
<evidence type="ECO:0000256" key="1">
    <source>
        <dbReference type="SAM" id="MobiDB-lite"/>
    </source>
</evidence>
<accession>K0PWV1</accession>
<name>K0PWV1_9HYPH</name>
<gene>
    <name evidence="2" type="ORF">BN77_3241</name>
</gene>
<evidence type="ECO:0000313" key="2">
    <source>
        <dbReference type="EMBL" id="CCM76050.1"/>
    </source>
</evidence>
<feature type="compositionally biased region" description="Basic and acidic residues" evidence="1">
    <location>
        <begin position="42"/>
        <end position="58"/>
    </location>
</feature>
<dbReference type="Proteomes" id="UP000009319">
    <property type="component" value="Unassembled WGS sequence"/>
</dbReference>
<organism evidence="2 3">
    <name type="scientific">Rhizobium mesoamericanum STM3625</name>
    <dbReference type="NCBI Taxonomy" id="1211777"/>
    <lineage>
        <taxon>Bacteria</taxon>
        <taxon>Pseudomonadati</taxon>
        <taxon>Pseudomonadota</taxon>
        <taxon>Alphaproteobacteria</taxon>
        <taxon>Hyphomicrobiales</taxon>
        <taxon>Rhizobiaceae</taxon>
        <taxon>Rhizobium/Agrobacterium group</taxon>
        <taxon>Rhizobium</taxon>
    </lineage>
</organism>
<proteinExistence type="predicted"/>
<dbReference type="HOGENOM" id="CLU_2828276_0_0_5"/>
<reference evidence="2 3" key="1">
    <citation type="journal article" date="2013" name="Genome Announc.">
        <title>Draft Genome Sequence of Rhizobium mesoamericanum STM3625, a Nitrogen-Fixing Symbiont of Mimosa pudica Isolated in French Guiana (South America).</title>
        <authorList>
            <person name="Moulin L."/>
            <person name="Mornico D."/>
            <person name="Melkonian R."/>
            <person name="Klonowska A."/>
        </authorList>
    </citation>
    <scope>NUCLEOTIDE SEQUENCE [LARGE SCALE GENOMIC DNA]</scope>
    <source>
        <strain evidence="2 3">STM3625</strain>
    </source>
</reference>
<comment type="caution">
    <text evidence="2">The sequence shown here is derived from an EMBL/GenBank/DDBJ whole genome shotgun (WGS) entry which is preliminary data.</text>
</comment>
<dbReference type="AlphaFoldDB" id="K0PWV1"/>
<evidence type="ECO:0000313" key="3">
    <source>
        <dbReference type="Proteomes" id="UP000009319"/>
    </source>
</evidence>
<protein>
    <submittedName>
        <fullName evidence="2">Uncharacterized protein</fullName>
    </submittedName>
</protein>
<dbReference type="STRING" id="1211777.BN77_3241"/>
<keyword evidence="3" id="KW-1185">Reference proteome</keyword>
<sequence length="66" mass="7207">MAAISSLVRWGFIATLSPLARQTSGKRSDCVLSPAIAGDRKALKDPRETETGISIERRHMARKANL</sequence>